<protein>
    <submittedName>
        <fullName evidence="2">DUF2236 domain-containing protein</fullName>
    </submittedName>
</protein>
<keyword evidence="1" id="KW-1185">Reference proteome</keyword>
<organism evidence="1 2">
    <name type="scientific">Haemonchus contortus</name>
    <name type="common">Barber pole worm</name>
    <dbReference type="NCBI Taxonomy" id="6289"/>
    <lineage>
        <taxon>Eukaryota</taxon>
        <taxon>Metazoa</taxon>
        <taxon>Ecdysozoa</taxon>
        <taxon>Nematoda</taxon>
        <taxon>Chromadorea</taxon>
        <taxon>Rhabditida</taxon>
        <taxon>Rhabditina</taxon>
        <taxon>Rhabditomorpha</taxon>
        <taxon>Strongyloidea</taxon>
        <taxon>Trichostrongylidae</taxon>
        <taxon>Haemonchus</taxon>
    </lineage>
</organism>
<dbReference type="AlphaFoldDB" id="A0A7I4YWQ9"/>
<dbReference type="Proteomes" id="UP000025227">
    <property type="component" value="Unplaced"/>
</dbReference>
<accession>A0A7I4YWQ9</accession>
<dbReference type="WBParaSite" id="HCON_00154930-00001">
    <property type="protein sequence ID" value="HCON_00154930-00001"/>
    <property type="gene ID" value="HCON_00154930"/>
</dbReference>
<evidence type="ECO:0000313" key="2">
    <source>
        <dbReference type="WBParaSite" id="HCON_00154930-00001"/>
    </source>
</evidence>
<reference evidence="2" key="1">
    <citation type="submission" date="2020-12" db="UniProtKB">
        <authorList>
            <consortium name="WormBaseParasite"/>
        </authorList>
    </citation>
    <scope>IDENTIFICATION</scope>
    <source>
        <strain evidence="2">MHco3</strain>
    </source>
</reference>
<sequence>MKKIIQQTVDPCMYVADHKPSRLRPFLLHTFMTERWNNLGNNVDSPQRATYESFWKKSYPSTSIVQPMEWNGIALRTPITGEIRPIVCLGLDRF</sequence>
<evidence type="ECO:0000313" key="1">
    <source>
        <dbReference type="Proteomes" id="UP000025227"/>
    </source>
</evidence>
<name>A0A7I4YWQ9_HAECO</name>
<proteinExistence type="predicted"/>